<dbReference type="AlphaFoldDB" id="A0A1G9EN47"/>
<keyword evidence="1" id="KW-0175">Coiled coil</keyword>
<keyword evidence="3" id="KW-1185">Reference proteome</keyword>
<evidence type="ECO:0000313" key="3">
    <source>
        <dbReference type="Proteomes" id="UP000198654"/>
    </source>
</evidence>
<protein>
    <submittedName>
        <fullName evidence="2">Uncharacterized protein</fullName>
    </submittedName>
</protein>
<organism evidence="2 3">
    <name type="scientific">Modicisalibacter muralis</name>
    <dbReference type="NCBI Taxonomy" id="119000"/>
    <lineage>
        <taxon>Bacteria</taxon>
        <taxon>Pseudomonadati</taxon>
        <taxon>Pseudomonadota</taxon>
        <taxon>Gammaproteobacteria</taxon>
        <taxon>Oceanospirillales</taxon>
        <taxon>Halomonadaceae</taxon>
        <taxon>Modicisalibacter</taxon>
    </lineage>
</organism>
<sequence>MNKTYQELCDEVLMLREQLEDERRAADLRCAKLAKDLEDAKALAHQALNANLLLRLERRADQGKQGPAITEGAA</sequence>
<dbReference type="STRING" id="119000.SAMN05661010_00039"/>
<evidence type="ECO:0000256" key="1">
    <source>
        <dbReference type="SAM" id="Coils"/>
    </source>
</evidence>
<reference evidence="2 3" key="1">
    <citation type="submission" date="2016-10" db="EMBL/GenBank/DDBJ databases">
        <authorList>
            <person name="de Groot N.N."/>
        </authorList>
    </citation>
    <scope>NUCLEOTIDE SEQUENCE [LARGE SCALE GENOMIC DNA]</scope>
    <source>
        <strain evidence="2 3">DSM 14789</strain>
    </source>
</reference>
<dbReference type="EMBL" id="FNGI01000001">
    <property type="protein sequence ID" value="SDK77503.1"/>
    <property type="molecule type" value="Genomic_DNA"/>
</dbReference>
<dbReference type="RefSeq" id="WP_089724361.1">
    <property type="nucleotide sequence ID" value="NZ_FNGI01000001.1"/>
</dbReference>
<accession>A0A1G9EN47</accession>
<feature type="coiled-coil region" evidence="1">
    <location>
        <begin position="2"/>
        <end position="36"/>
    </location>
</feature>
<name>A0A1G9EN47_9GAMM</name>
<dbReference type="Proteomes" id="UP000198654">
    <property type="component" value="Unassembled WGS sequence"/>
</dbReference>
<gene>
    <name evidence="2" type="ORF">SAMN05661010_00039</name>
</gene>
<evidence type="ECO:0000313" key="2">
    <source>
        <dbReference type="EMBL" id="SDK77503.1"/>
    </source>
</evidence>
<proteinExistence type="predicted"/>